<dbReference type="EMBL" id="CAXAJV020001293">
    <property type="protein sequence ID" value="CAL7943967.1"/>
    <property type="molecule type" value="Genomic_DNA"/>
</dbReference>
<keyword evidence="9" id="KW-1185">Reference proteome</keyword>
<keyword evidence="6" id="KW-0175">Coiled coil</keyword>
<accession>A0ABP1NUD4</accession>
<dbReference type="InterPro" id="IPR006612">
    <property type="entry name" value="THAP_Znf"/>
</dbReference>
<dbReference type="Pfam" id="PF05485">
    <property type="entry name" value="THAP"/>
    <property type="match status" value="1"/>
</dbReference>
<keyword evidence="1" id="KW-0479">Metal-binding</keyword>
<name>A0ABP1NUD4_XYLVO</name>
<feature type="coiled-coil region" evidence="6">
    <location>
        <begin position="184"/>
        <end position="211"/>
    </location>
</feature>
<keyword evidence="4 5" id="KW-0238">DNA-binding</keyword>
<dbReference type="PANTHER" id="PTHR46927">
    <property type="entry name" value="AGAP005574-PA"/>
    <property type="match status" value="1"/>
</dbReference>
<reference evidence="8 9" key="1">
    <citation type="submission" date="2024-08" db="EMBL/GenBank/DDBJ databases">
        <authorList>
            <person name="Will J Nash"/>
            <person name="Angela Man"/>
            <person name="Seanna McTaggart"/>
            <person name="Kendall Baker"/>
            <person name="Tom Barker"/>
            <person name="Leah Catchpole"/>
            <person name="Alex Durrant"/>
            <person name="Karim Gharbi"/>
            <person name="Naomi Irish"/>
            <person name="Gemy Kaithakottil"/>
            <person name="Debby Ku"/>
            <person name="Aaliyah Providence"/>
            <person name="Felix Shaw"/>
            <person name="David Swarbreck"/>
            <person name="Chris Watkins"/>
            <person name="Ann M. McCartney"/>
            <person name="Giulio Formenti"/>
            <person name="Alice Mouton"/>
            <person name="Noel Vella"/>
            <person name="Bjorn M von Reumont"/>
            <person name="Adriana Vella"/>
            <person name="Wilfried Haerty"/>
        </authorList>
    </citation>
    <scope>NUCLEOTIDE SEQUENCE [LARGE SCALE GENOMIC DNA]</scope>
</reference>
<evidence type="ECO:0000259" key="7">
    <source>
        <dbReference type="PROSITE" id="PS50950"/>
    </source>
</evidence>
<comment type="caution">
    <text evidence="8">The sequence shown here is derived from an EMBL/GenBank/DDBJ whole genome shotgun (WGS) entry which is preliminary data.</text>
</comment>
<evidence type="ECO:0000256" key="1">
    <source>
        <dbReference type="ARBA" id="ARBA00022723"/>
    </source>
</evidence>
<organism evidence="8 9">
    <name type="scientific">Xylocopa violacea</name>
    <name type="common">Violet carpenter bee</name>
    <name type="synonym">Apis violacea</name>
    <dbReference type="NCBI Taxonomy" id="135666"/>
    <lineage>
        <taxon>Eukaryota</taxon>
        <taxon>Metazoa</taxon>
        <taxon>Ecdysozoa</taxon>
        <taxon>Arthropoda</taxon>
        <taxon>Hexapoda</taxon>
        <taxon>Insecta</taxon>
        <taxon>Pterygota</taxon>
        <taxon>Neoptera</taxon>
        <taxon>Endopterygota</taxon>
        <taxon>Hymenoptera</taxon>
        <taxon>Apocrita</taxon>
        <taxon>Aculeata</taxon>
        <taxon>Apoidea</taxon>
        <taxon>Anthophila</taxon>
        <taxon>Apidae</taxon>
        <taxon>Xylocopa</taxon>
        <taxon>Xylocopa</taxon>
    </lineage>
</organism>
<keyword evidence="3" id="KW-0862">Zinc</keyword>
<dbReference type="Proteomes" id="UP001642520">
    <property type="component" value="Unassembled WGS sequence"/>
</dbReference>
<keyword evidence="2 5" id="KW-0863">Zinc-finger</keyword>
<evidence type="ECO:0000256" key="6">
    <source>
        <dbReference type="SAM" id="Coils"/>
    </source>
</evidence>
<evidence type="ECO:0000256" key="2">
    <source>
        <dbReference type="ARBA" id="ARBA00022771"/>
    </source>
</evidence>
<feature type="domain" description="THAP-type" evidence="7">
    <location>
        <begin position="3"/>
        <end position="87"/>
    </location>
</feature>
<dbReference type="PANTHER" id="PTHR46927:SF3">
    <property type="entry name" value="THAP-TYPE DOMAIN-CONTAINING PROTEIN"/>
    <property type="match status" value="1"/>
</dbReference>
<evidence type="ECO:0000313" key="9">
    <source>
        <dbReference type="Proteomes" id="UP001642520"/>
    </source>
</evidence>
<dbReference type="SUPFAM" id="SSF57716">
    <property type="entry name" value="Glucocorticoid receptor-like (DNA-binding domain)"/>
    <property type="match status" value="1"/>
</dbReference>
<dbReference type="SMART" id="SM00980">
    <property type="entry name" value="THAP"/>
    <property type="match status" value="1"/>
</dbReference>
<dbReference type="PROSITE" id="PS50950">
    <property type="entry name" value="ZF_THAP"/>
    <property type="match status" value="1"/>
</dbReference>
<dbReference type="SMART" id="SM00692">
    <property type="entry name" value="DM3"/>
    <property type="match status" value="1"/>
</dbReference>
<evidence type="ECO:0000256" key="5">
    <source>
        <dbReference type="PROSITE-ProRule" id="PRU00309"/>
    </source>
</evidence>
<evidence type="ECO:0000256" key="3">
    <source>
        <dbReference type="ARBA" id="ARBA00022833"/>
    </source>
</evidence>
<protein>
    <recommendedName>
        <fullName evidence="7">THAP-type domain-containing protein</fullName>
    </recommendedName>
</protein>
<gene>
    <name evidence="8" type="ORF">XYLVIOL_LOCUS6406</name>
</gene>
<evidence type="ECO:0000256" key="4">
    <source>
        <dbReference type="ARBA" id="ARBA00023125"/>
    </source>
</evidence>
<proteinExistence type="predicted"/>
<evidence type="ECO:0000313" key="8">
    <source>
        <dbReference type="EMBL" id="CAL7943967.1"/>
    </source>
</evidence>
<sequence length="224" mass="26655">MKIKTRSCAVPGCILRFDVKRHFFRFPKEDDRWLQWVRACGRLDLESKGPKYSYENVRLCHLHFEKKWYKINKMNARLHPDAVPTIFFEPHFKQQDNPNEITQIEVEENVSKEKEELHRNICAQVAIKVEEKNNNAETSEVILPTCHSAANNLEIEIIKPGTSAEKSENMMTRTKKLLDDSLIKRKLYRRIKILEAQNKKLCQTVRRLRMKEKIYKTIYKIILK</sequence>
<dbReference type="InterPro" id="IPR052224">
    <property type="entry name" value="THAP_domain_protein"/>
</dbReference>